<keyword evidence="1" id="KW-0812">Transmembrane</keyword>
<keyword evidence="1" id="KW-1133">Transmembrane helix</keyword>
<dbReference type="PATRIC" id="fig|1423815.3.peg.236"/>
<dbReference type="STRING" id="1423815.FC27_GL000234"/>
<dbReference type="AlphaFoldDB" id="A0A0R1SGW5"/>
<name>A0A0R1SGW5_9LACO</name>
<keyword evidence="3" id="KW-1185">Reference proteome</keyword>
<evidence type="ECO:0008006" key="4">
    <source>
        <dbReference type="Google" id="ProtNLM"/>
    </source>
</evidence>
<accession>A0A0R1SGW5</accession>
<feature type="transmembrane region" description="Helical" evidence="1">
    <location>
        <begin position="39"/>
        <end position="57"/>
    </location>
</feature>
<protein>
    <recommendedName>
        <fullName evidence="4">Pore-forming protein</fullName>
    </recommendedName>
</protein>
<comment type="caution">
    <text evidence="2">The sequence shown here is derived from an EMBL/GenBank/DDBJ whole genome shotgun (WGS) entry which is preliminary data.</text>
</comment>
<dbReference type="Pfam" id="PF17255">
    <property type="entry name" value="EbsA"/>
    <property type="match status" value="1"/>
</dbReference>
<dbReference type="InterPro" id="IPR020215">
    <property type="entry name" value="EbsA-like"/>
</dbReference>
<evidence type="ECO:0000256" key="1">
    <source>
        <dbReference type="SAM" id="Phobius"/>
    </source>
</evidence>
<sequence length="128" mass="14699">MSKKYYIQPTGAWGVILWSLALIIIFFGVILQLEIMSLSVIPIVIWILSAVYVFYLLKISWIEVSDSSIAIKEPNHPKVRTFKRADVSITSSNKWQLKLDFHNHDYFPVSITSTRGILNDLMKRAGDQ</sequence>
<keyword evidence="1" id="KW-0472">Membrane</keyword>
<gene>
    <name evidence="2" type="ORF">FC27_GL000234</name>
</gene>
<dbReference type="eggNOG" id="ENOG5030A9R">
    <property type="taxonomic scope" value="Bacteria"/>
</dbReference>
<organism evidence="2 3">
    <name type="scientific">Companilactobacillus versmoldensis DSM 14857 = KCTC 3814</name>
    <dbReference type="NCBI Taxonomy" id="1423815"/>
    <lineage>
        <taxon>Bacteria</taxon>
        <taxon>Bacillati</taxon>
        <taxon>Bacillota</taxon>
        <taxon>Bacilli</taxon>
        <taxon>Lactobacillales</taxon>
        <taxon>Lactobacillaceae</taxon>
        <taxon>Companilactobacillus</taxon>
    </lineage>
</organism>
<evidence type="ECO:0000313" key="2">
    <source>
        <dbReference type="EMBL" id="KRL68535.1"/>
    </source>
</evidence>
<dbReference type="RefSeq" id="WP_010623519.1">
    <property type="nucleotide sequence ID" value="NZ_AZFA01000001.1"/>
</dbReference>
<dbReference type="Proteomes" id="UP000051647">
    <property type="component" value="Unassembled WGS sequence"/>
</dbReference>
<reference evidence="2 3" key="1">
    <citation type="journal article" date="2015" name="Genome Announc.">
        <title>Expanding the biotechnology potential of lactobacilli through comparative genomics of 213 strains and associated genera.</title>
        <authorList>
            <person name="Sun Z."/>
            <person name="Harris H.M."/>
            <person name="McCann A."/>
            <person name="Guo C."/>
            <person name="Argimon S."/>
            <person name="Zhang W."/>
            <person name="Yang X."/>
            <person name="Jeffery I.B."/>
            <person name="Cooney J.C."/>
            <person name="Kagawa T.F."/>
            <person name="Liu W."/>
            <person name="Song Y."/>
            <person name="Salvetti E."/>
            <person name="Wrobel A."/>
            <person name="Rasinkangas P."/>
            <person name="Parkhill J."/>
            <person name="Rea M.C."/>
            <person name="O'Sullivan O."/>
            <person name="Ritari J."/>
            <person name="Douillard F.P."/>
            <person name="Paul Ross R."/>
            <person name="Yang R."/>
            <person name="Briner A.E."/>
            <person name="Felis G.E."/>
            <person name="de Vos W.M."/>
            <person name="Barrangou R."/>
            <person name="Klaenhammer T.R."/>
            <person name="Caufield P.W."/>
            <person name="Cui Y."/>
            <person name="Zhang H."/>
            <person name="O'Toole P.W."/>
        </authorList>
    </citation>
    <scope>NUCLEOTIDE SEQUENCE [LARGE SCALE GENOMIC DNA]</scope>
    <source>
        <strain evidence="2 3">DSM 14857</strain>
    </source>
</reference>
<dbReference type="EMBL" id="AZFA01000001">
    <property type="protein sequence ID" value="KRL68535.1"/>
    <property type="molecule type" value="Genomic_DNA"/>
</dbReference>
<evidence type="ECO:0000313" key="3">
    <source>
        <dbReference type="Proteomes" id="UP000051647"/>
    </source>
</evidence>
<feature type="transmembrane region" description="Helical" evidence="1">
    <location>
        <begin position="12"/>
        <end position="33"/>
    </location>
</feature>
<dbReference type="OrthoDB" id="2303618at2"/>
<proteinExistence type="predicted"/>